<proteinExistence type="predicted"/>
<comment type="caution">
    <text evidence="1">The sequence shown here is derived from an EMBL/GenBank/DDBJ whole genome shotgun (WGS) entry which is preliminary data.</text>
</comment>
<name>A0AAD3S1Y8_NEPGR</name>
<sequence length="103" mass="11527">MSSIRSDGLSTASLWDVHDEVISFFCNLHGTSSSRSSDCDSDLPKPFFLNEVPFELNDSLVAPVNDEDIYIGDFVSRSSVKRLSSSLRCDKISMYTWPPTSRL</sequence>
<gene>
    <name evidence="1" type="ORF">Nepgr_004817</name>
</gene>
<keyword evidence="2" id="KW-1185">Reference proteome</keyword>
<evidence type="ECO:0000313" key="2">
    <source>
        <dbReference type="Proteomes" id="UP001279734"/>
    </source>
</evidence>
<evidence type="ECO:0000313" key="1">
    <source>
        <dbReference type="EMBL" id="GMH02978.1"/>
    </source>
</evidence>
<protein>
    <submittedName>
        <fullName evidence="1">Uncharacterized protein</fullName>
    </submittedName>
</protein>
<dbReference type="AlphaFoldDB" id="A0AAD3S1Y8"/>
<dbReference type="Proteomes" id="UP001279734">
    <property type="component" value="Unassembled WGS sequence"/>
</dbReference>
<dbReference type="EMBL" id="BSYO01000004">
    <property type="protein sequence ID" value="GMH02978.1"/>
    <property type="molecule type" value="Genomic_DNA"/>
</dbReference>
<accession>A0AAD3S1Y8</accession>
<organism evidence="1 2">
    <name type="scientific">Nepenthes gracilis</name>
    <name type="common">Slender pitcher plant</name>
    <dbReference type="NCBI Taxonomy" id="150966"/>
    <lineage>
        <taxon>Eukaryota</taxon>
        <taxon>Viridiplantae</taxon>
        <taxon>Streptophyta</taxon>
        <taxon>Embryophyta</taxon>
        <taxon>Tracheophyta</taxon>
        <taxon>Spermatophyta</taxon>
        <taxon>Magnoliopsida</taxon>
        <taxon>eudicotyledons</taxon>
        <taxon>Gunneridae</taxon>
        <taxon>Pentapetalae</taxon>
        <taxon>Caryophyllales</taxon>
        <taxon>Nepenthaceae</taxon>
        <taxon>Nepenthes</taxon>
    </lineage>
</organism>
<reference evidence="1" key="1">
    <citation type="submission" date="2023-05" db="EMBL/GenBank/DDBJ databases">
        <title>Nepenthes gracilis genome sequencing.</title>
        <authorList>
            <person name="Fukushima K."/>
        </authorList>
    </citation>
    <scope>NUCLEOTIDE SEQUENCE</scope>
    <source>
        <strain evidence="1">SING2019-196</strain>
    </source>
</reference>